<dbReference type="STRING" id="1486262.TM49_15535"/>
<gene>
    <name evidence="6" type="primary">nifW</name>
    <name evidence="7" type="ORF">TM49_15535</name>
</gene>
<evidence type="ECO:0000256" key="4">
    <source>
        <dbReference type="ARBA" id="ARBA00016274"/>
    </source>
</evidence>
<dbReference type="KEGG" id="mey:TM49_15535"/>
<dbReference type="HOGENOM" id="CLU_145318_1_0_5"/>
<dbReference type="PIRSF" id="PIRSF005790">
    <property type="entry name" value="NifW"/>
    <property type="match status" value="1"/>
</dbReference>
<comment type="function">
    <text evidence="1 6">May protect the nitrogenase Fe-Mo protein from oxidative damage.</text>
</comment>
<dbReference type="InterPro" id="IPR004893">
    <property type="entry name" value="NifW"/>
</dbReference>
<proteinExistence type="inferred from homology"/>
<evidence type="ECO:0000256" key="3">
    <source>
        <dbReference type="ARBA" id="ARBA00011284"/>
    </source>
</evidence>
<comment type="subunit">
    <text evidence="3 6">Homotrimer; associates with NifD.</text>
</comment>
<name>A0A0D5LXT2_MAREN</name>
<dbReference type="RefSeq" id="WP_045685334.1">
    <property type="nucleotide sequence ID" value="NZ_CP010803.1"/>
</dbReference>
<dbReference type="OrthoDB" id="9811868at2"/>
<accession>A0A0D5LXT2</accession>
<sequence length="109" mass="12799">MRNDTLEEELAELNSAEEFFQFFGIETDPAVVFVNRLHILQRFHDYLEKEDAGPADSESWNAFYARHLQRAYSDFVSSDAHTEKVFKVFHHQPQRRPAFVPLTSIVKKI</sequence>
<dbReference type="Proteomes" id="UP000032611">
    <property type="component" value="Chromosome"/>
</dbReference>
<dbReference type="Pfam" id="PF03206">
    <property type="entry name" value="NifW"/>
    <property type="match status" value="1"/>
</dbReference>
<keyword evidence="5 6" id="KW-0535">Nitrogen fixation</keyword>
<dbReference type="EMBL" id="CP010803">
    <property type="protein sequence ID" value="AJY48268.1"/>
    <property type="molecule type" value="Genomic_DNA"/>
</dbReference>
<evidence type="ECO:0000313" key="8">
    <source>
        <dbReference type="Proteomes" id="UP000032611"/>
    </source>
</evidence>
<evidence type="ECO:0000256" key="2">
    <source>
        <dbReference type="ARBA" id="ARBA00008351"/>
    </source>
</evidence>
<evidence type="ECO:0000313" key="7">
    <source>
        <dbReference type="EMBL" id="AJY48268.1"/>
    </source>
</evidence>
<comment type="similarity">
    <text evidence="2 6">Belongs to the NifW family.</text>
</comment>
<reference evidence="7 8" key="1">
    <citation type="journal article" date="2015" name="Genome Announc.">
        <title>Complete genome sequence of Martelella endophytica YC6887, which has antifungal activity associated with a halophyte.</title>
        <authorList>
            <person name="Khan A."/>
            <person name="Khan H."/>
            <person name="Chung E.J."/>
            <person name="Hossain M.T."/>
            <person name="Chung Y.R."/>
        </authorList>
    </citation>
    <scope>NUCLEOTIDE SEQUENCE [LARGE SCALE GENOMIC DNA]</scope>
    <source>
        <strain evidence="7">YC6887</strain>
    </source>
</reference>
<evidence type="ECO:0000256" key="5">
    <source>
        <dbReference type="ARBA" id="ARBA00023231"/>
    </source>
</evidence>
<organism evidence="7 8">
    <name type="scientific">Martelella endophytica</name>
    <dbReference type="NCBI Taxonomy" id="1486262"/>
    <lineage>
        <taxon>Bacteria</taxon>
        <taxon>Pseudomonadati</taxon>
        <taxon>Pseudomonadota</taxon>
        <taxon>Alphaproteobacteria</taxon>
        <taxon>Hyphomicrobiales</taxon>
        <taxon>Aurantimonadaceae</taxon>
        <taxon>Martelella</taxon>
    </lineage>
</organism>
<protein>
    <recommendedName>
        <fullName evidence="4 6">Nitrogenase-stabilizing/protective protein NifW</fullName>
    </recommendedName>
</protein>
<dbReference type="PATRIC" id="fig|1486262.3.peg.3209"/>
<dbReference type="AlphaFoldDB" id="A0A0D5LXT2"/>
<dbReference type="HAMAP" id="MF_00529">
    <property type="entry name" value="NifW"/>
    <property type="match status" value="1"/>
</dbReference>
<evidence type="ECO:0000256" key="1">
    <source>
        <dbReference type="ARBA" id="ARBA00002247"/>
    </source>
</evidence>
<evidence type="ECO:0000256" key="6">
    <source>
        <dbReference type="HAMAP-Rule" id="MF_00529"/>
    </source>
</evidence>
<dbReference type="GO" id="GO:0009399">
    <property type="term" value="P:nitrogen fixation"/>
    <property type="evidence" value="ECO:0007669"/>
    <property type="project" value="UniProtKB-UniRule"/>
</dbReference>
<keyword evidence="8" id="KW-1185">Reference proteome</keyword>